<name>A0ABW3KBF7_9BACT</name>
<comment type="caution">
    <text evidence="4">The sequence shown here is derived from an EMBL/GenBank/DDBJ whole genome shotgun (WGS) entry which is preliminary data.</text>
</comment>
<protein>
    <submittedName>
        <fullName evidence="4">PAS domain-containing protein</fullName>
    </submittedName>
</protein>
<organism evidence="4 5">
    <name type="scientific">Ohtaekwangia kribbensis</name>
    <dbReference type="NCBI Taxonomy" id="688913"/>
    <lineage>
        <taxon>Bacteria</taxon>
        <taxon>Pseudomonadati</taxon>
        <taxon>Bacteroidota</taxon>
        <taxon>Cytophagia</taxon>
        <taxon>Cytophagales</taxon>
        <taxon>Fulvivirgaceae</taxon>
        <taxon>Ohtaekwangia</taxon>
    </lineage>
</organism>
<feature type="coiled-coil region" evidence="1">
    <location>
        <begin position="108"/>
        <end position="135"/>
    </location>
</feature>
<keyword evidence="1" id="KW-0175">Coiled coil</keyword>
<proteinExistence type="predicted"/>
<accession>A0ABW3KBF7</accession>
<dbReference type="Gene3D" id="3.10.580.10">
    <property type="entry name" value="CBS-domain"/>
    <property type="match status" value="1"/>
</dbReference>
<dbReference type="Gene3D" id="1.10.287.130">
    <property type="match status" value="1"/>
</dbReference>
<dbReference type="InterPro" id="IPR013656">
    <property type="entry name" value="PAS_4"/>
</dbReference>
<keyword evidence="5" id="KW-1185">Reference proteome</keyword>
<gene>
    <name evidence="4" type="ORF">ACFQ21_29285</name>
</gene>
<dbReference type="InterPro" id="IPR046342">
    <property type="entry name" value="CBS_dom_sf"/>
</dbReference>
<dbReference type="SUPFAM" id="SSF55785">
    <property type="entry name" value="PYP-like sensor domain (PAS domain)"/>
    <property type="match status" value="1"/>
</dbReference>
<feature type="domain" description="PAS fold-4" evidence="3">
    <location>
        <begin position="147"/>
        <end position="262"/>
    </location>
</feature>
<dbReference type="Proteomes" id="UP001597112">
    <property type="component" value="Unassembled WGS sequence"/>
</dbReference>
<dbReference type="EMBL" id="JBHTKA010000016">
    <property type="protein sequence ID" value="MFD1003454.1"/>
    <property type="molecule type" value="Genomic_DNA"/>
</dbReference>
<dbReference type="SUPFAM" id="SSF54631">
    <property type="entry name" value="CBS-domain pair"/>
    <property type="match status" value="1"/>
</dbReference>
<evidence type="ECO:0000313" key="5">
    <source>
        <dbReference type="Proteomes" id="UP001597112"/>
    </source>
</evidence>
<reference evidence="5" key="1">
    <citation type="journal article" date="2019" name="Int. J. Syst. Evol. Microbiol.">
        <title>The Global Catalogue of Microorganisms (GCM) 10K type strain sequencing project: providing services to taxonomists for standard genome sequencing and annotation.</title>
        <authorList>
            <consortium name="The Broad Institute Genomics Platform"/>
            <consortium name="The Broad Institute Genome Sequencing Center for Infectious Disease"/>
            <person name="Wu L."/>
            <person name="Ma J."/>
        </authorList>
    </citation>
    <scope>NUCLEOTIDE SEQUENCE [LARGE SCALE GENOMIC DNA]</scope>
    <source>
        <strain evidence="5">CCUG 58938</strain>
    </source>
</reference>
<feature type="domain" description="CBS" evidence="2">
    <location>
        <begin position="7"/>
        <end position="53"/>
    </location>
</feature>
<evidence type="ECO:0000259" key="3">
    <source>
        <dbReference type="Pfam" id="PF08448"/>
    </source>
</evidence>
<evidence type="ECO:0000256" key="1">
    <source>
        <dbReference type="SAM" id="Coils"/>
    </source>
</evidence>
<dbReference type="NCBIfam" id="TIGR00229">
    <property type="entry name" value="sensory_box"/>
    <property type="match status" value="1"/>
</dbReference>
<dbReference type="InterPro" id="IPR035965">
    <property type="entry name" value="PAS-like_dom_sf"/>
</dbReference>
<evidence type="ECO:0000313" key="4">
    <source>
        <dbReference type="EMBL" id="MFD1003454.1"/>
    </source>
</evidence>
<dbReference type="RefSeq" id="WP_377586176.1">
    <property type="nucleotide sequence ID" value="NZ_JBHTKA010000016.1"/>
</dbReference>
<dbReference type="Pfam" id="PF08448">
    <property type="entry name" value="PAS_4"/>
    <property type="match status" value="1"/>
</dbReference>
<dbReference type="Pfam" id="PF00571">
    <property type="entry name" value="CBS"/>
    <property type="match status" value="1"/>
</dbReference>
<dbReference type="Gene3D" id="3.30.450.20">
    <property type="entry name" value="PAS domain"/>
    <property type="match status" value="1"/>
</dbReference>
<sequence>MNISFFVRRDFQTIGAYEHVIAIKDHLIEHTALVVQDDEHHYLGILTPLDVLQRPRNLVIDCLAEKPSITMPCSVDEALQIMQAEQEEVLSVYQGEQFEGLVFRNDLLEFVRTKRRELEQEVTEYIGEIKSMHVQLEQSRQVLQAIFDSTQSYIFLVDPQFRIIFFNKKAQEGSQSMHGRELKLGDSILAYTESGNDEMALLTFHENYNKAVGTKQTVVSEREIYYPSMMSSWIRSEYTPVYDNGVLIGVALRIVDITERKRHEIQIEMQTEILQQISWMQSHQTRQPVATILGLLNILEKSSLSDDNRKIVAMLEDTALKLDDVIRDTVIRANSI</sequence>
<dbReference type="InterPro" id="IPR000644">
    <property type="entry name" value="CBS_dom"/>
</dbReference>
<dbReference type="InterPro" id="IPR000014">
    <property type="entry name" value="PAS"/>
</dbReference>
<evidence type="ECO:0000259" key="2">
    <source>
        <dbReference type="Pfam" id="PF00571"/>
    </source>
</evidence>